<dbReference type="PATRIC" id="fig|408015.6.peg.2445"/>
<dbReference type="InterPro" id="IPR008920">
    <property type="entry name" value="TF_FadR/GntR_C"/>
</dbReference>
<keyword evidence="1" id="KW-0805">Transcription regulation</keyword>
<evidence type="ECO:0000259" key="4">
    <source>
        <dbReference type="PROSITE" id="PS50949"/>
    </source>
</evidence>
<organism evidence="5 6">
    <name type="scientific">Streptomyces xiamenensis</name>
    <dbReference type="NCBI Taxonomy" id="408015"/>
    <lineage>
        <taxon>Bacteria</taxon>
        <taxon>Bacillati</taxon>
        <taxon>Actinomycetota</taxon>
        <taxon>Actinomycetes</taxon>
        <taxon>Kitasatosporales</taxon>
        <taxon>Streptomycetaceae</taxon>
        <taxon>Streptomyces</taxon>
    </lineage>
</organism>
<dbReference type="AlphaFoldDB" id="A0A0F7FUG6"/>
<dbReference type="HOGENOM" id="CLU_017584_5_1_11"/>
<evidence type="ECO:0000256" key="3">
    <source>
        <dbReference type="ARBA" id="ARBA00023163"/>
    </source>
</evidence>
<evidence type="ECO:0000256" key="2">
    <source>
        <dbReference type="ARBA" id="ARBA00023125"/>
    </source>
</evidence>
<evidence type="ECO:0000313" key="5">
    <source>
        <dbReference type="EMBL" id="AKG43792.1"/>
    </source>
</evidence>
<evidence type="ECO:0000256" key="1">
    <source>
        <dbReference type="ARBA" id="ARBA00023015"/>
    </source>
</evidence>
<dbReference type="Gene3D" id="1.10.10.10">
    <property type="entry name" value="Winged helix-like DNA-binding domain superfamily/Winged helix DNA-binding domain"/>
    <property type="match status" value="1"/>
</dbReference>
<dbReference type="InterPro" id="IPR011711">
    <property type="entry name" value="GntR_C"/>
</dbReference>
<dbReference type="InterPro" id="IPR036390">
    <property type="entry name" value="WH_DNA-bd_sf"/>
</dbReference>
<name>A0A0F7FUG6_9ACTN</name>
<dbReference type="SUPFAM" id="SSF46785">
    <property type="entry name" value="Winged helix' DNA-binding domain"/>
    <property type="match status" value="1"/>
</dbReference>
<dbReference type="Pfam" id="PF07729">
    <property type="entry name" value="FCD"/>
    <property type="match status" value="1"/>
</dbReference>
<dbReference type="InterPro" id="IPR000524">
    <property type="entry name" value="Tscrpt_reg_HTH_GntR"/>
</dbReference>
<dbReference type="PANTHER" id="PTHR43537:SF5">
    <property type="entry name" value="UXU OPERON TRANSCRIPTIONAL REGULATOR"/>
    <property type="match status" value="1"/>
</dbReference>
<dbReference type="CDD" id="cd07377">
    <property type="entry name" value="WHTH_GntR"/>
    <property type="match status" value="1"/>
</dbReference>
<keyword evidence="6" id="KW-1185">Reference proteome</keyword>
<dbReference type="Proteomes" id="UP000034034">
    <property type="component" value="Chromosome"/>
</dbReference>
<dbReference type="KEGG" id="sxi:SXIM_24080"/>
<evidence type="ECO:0000313" key="6">
    <source>
        <dbReference type="Proteomes" id="UP000034034"/>
    </source>
</evidence>
<keyword evidence="3" id="KW-0804">Transcription</keyword>
<sequence length="236" mass="26712">MGMSRADRTLRGDAGGADAVTSELRRLVVEGVYPPGHRLVQDELADRFGVSRIPLREAMRTLISEGLLRSTPGRGTFVTVLDLEEIDEVYNLRRLIEPSFAEHVAERVSRRDISRFEEMVDRMDRVAETGADSWSRTNLAFHLDMYRLSRLPLRYEIIAQMYHRLEPYSRFYVHGTCAYDRVQSEHAAMVQALADGDAAELARQITAHIDGGQQGLHTAWENSSGTIADYWAESGR</sequence>
<dbReference type="PRINTS" id="PR00035">
    <property type="entry name" value="HTHGNTR"/>
</dbReference>
<dbReference type="GO" id="GO:0003700">
    <property type="term" value="F:DNA-binding transcription factor activity"/>
    <property type="evidence" value="ECO:0007669"/>
    <property type="project" value="InterPro"/>
</dbReference>
<accession>A0A0F7FUG6</accession>
<dbReference type="SMART" id="SM00895">
    <property type="entry name" value="FCD"/>
    <property type="match status" value="1"/>
</dbReference>
<dbReference type="Pfam" id="PF00392">
    <property type="entry name" value="GntR"/>
    <property type="match status" value="1"/>
</dbReference>
<dbReference type="STRING" id="408015.SXIM_24080"/>
<feature type="domain" description="HTH gntR-type" evidence="4">
    <location>
        <begin position="14"/>
        <end position="81"/>
    </location>
</feature>
<dbReference type="Gene3D" id="1.20.120.530">
    <property type="entry name" value="GntR ligand-binding domain-like"/>
    <property type="match status" value="1"/>
</dbReference>
<proteinExistence type="predicted"/>
<reference evidence="5" key="1">
    <citation type="submission" date="2019-08" db="EMBL/GenBank/DDBJ databases">
        <title>Complete genome sequence of a mangrove-derived Streptomyces xiamenensis.</title>
        <authorList>
            <person name="Xu J."/>
        </authorList>
    </citation>
    <scope>NUCLEOTIDE SEQUENCE</scope>
    <source>
        <strain evidence="5">318</strain>
    </source>
</reference>
<dbReference type="SMART" id="SM00345">
    <property type="entry name" value="HTH_GNTR"/>
    <property type="match status" value="1"/>
</dbReference>
<protein>
    <submittedName>
        <fullName evidence="5">GntR family transcriptional regulator</fullName>
    </submittedName>
</protein>
<gene>
    <name evidence="5" type="ORF">SXIM_24080</name>
</gene>
<dbReference type="InterPro" id="IPR036388">
    <property type="entry name" value="WH-like_DNA-bd_sf"/>
</dbReference>
<dbReference type="PANTHER" id="PTHR43537">
    <property type="entry name" value="TRANSCRIPTIONAL REGULATOR, GNTR FAMILY"/>
    <property type="match status" value="1"/>
</dbReference>
<dbReference type="SUPFAM" id="SSF48008">
    <property type="entry name" value="GntR ligand-binding domain-like"/>
    <property type="match status" value="1"/>
</dbReference>
<dbReference type="PROSITE" id="PS50949">
    <property type="entry name" value="HTH_GNTR"/>
    <property type="match status" value="1"/>
</dbReference>
<dbReference type="EMBL" id="CP009922">
    <property type="protein sequence ID" value="AKG43792.1"/>
    <property type="molecule type" value="Genomic_DNA"/>
</dbReference>
<keyword evidence="2" id="KW-0238">DNA-binding</keyword>
<dbReference type="GO" id="GO:0003677">
    <property type="term" value="F:DNA binding"/>
    <property type="evidence" value="ECO:0007669"/>
    <property type="project" value="UniProtKB-KW"/>
</dbReference>